<feature type="transmembrane region" description="Helical" evidence="1">
    <location>
        <begin position="59"/>
        <end position="75"/>
    </location>
</feature>
<dbReference type="Proteomes" id="UP000430564">
    <property type="component" value="Unassembled WGS sequence"/>
</dbReference>
<feature type="transmembrane region" description="Helical" evidence="1">
    <location>
        <begin position="155"/>
        <end position="177"/>
    </location>
</feature>
<reference evidence="2 3" key="1">
    <citation type="submission" date="2019-10" db="EMBL/GenBank/DDBJ databases">
        <title>Genome diversity of Sutterella seckii.</title>
        <authorList>
            <person name="Chaplin A.V."/>
            <person name="Sokolova S.R."/>
            <person name="Mosin K.A."/>
            <person name="Ivanova E.L."/>
            <person name="Kochetkova T.O."/>
            <person name="Goltsov A.Y."/>
            <person name="Trofimov D.Y."/>
            <person name="Efimov B.A."/>
        </authorList>
    </citation>
    <scope>NUCLEOTIDE SEQUENCE [LARGE SCALE GENOMIC DNA]</scope>
    <source>
        <strain evidence="2 3">ASD393</strain>
    </source>
</reference>
<gene>
    <name evidence="2" type="ORF">GBM95_04440</name>
</gene>
<feature type="transmembrane region" description="Helical" evidence="1">
    <location>
        <begin position="81"/>
        <end position="106"/>
    </location>
</feature>
<proteinExistence type="predicted"/>
<dbReference type="AlphaFoldDB" id="A0A6I1EUV5"/>
<organism evidence="2 3">
    <name type="scientific">Sutterella seckii</name>
    <dbReference type="NCBI Taxonomy" id="1944635"/>
    <lineage>
        <taxon>Bacteria</taxon>
        <taxon>Pseudomonadati</taxon>
        <taxon>Pseudomonadota</taxon>
        <taxon>Betaproteobacteria</taxon>
        <taxon>Burkholderiales</taxon>
        <taxon>Sutterellaceae</taxon>
        <taxon>Sutterella</taxon>
    </lineage>
</organism>
<feature type="transmembrane region" description="Helical" evidence="1">
    <location>
        <begin position="34"/>
        <end position="52"/>
    </location>
</feature>
<evidence type="ECO:0000256" key="1">
    <source>
        <dbReference type="SAM" id="Phobius"/>
    </source>
</evidence>
<dbReference type="RefSeq" id="WP_152157982.1">
    <property type="nucleotide sequence ID" value="NZ_WEHX01000017.1"/>
</dbReference>
<keyword evidence="1" id="KW-0472">Membrane</keyword>
<dbReference type="EMBL" id="WEHX01000017">
    <property type="protein sequence ID" value="KAB7661656.1"/>
    <property type="molecule type" value="Genomic_DNA"/>
</dbReference>
<keyword evidence="1" id="KW-0812">Transmembrane</keyword>
<protein>
    <submittedName>
        <fullName evidence="2">Strain DSM</fullName>
    </submittedName>
</protein>
<name>A0A6I1EUV5_9BURK</name>
<sequence length="189" mass="20771">MSASPLLKVITGGAAALLICLYPFWAWWGLSRFGILPVALSLAGIMLLRALMSPSRKNFGFAGIALVLSALSAILDAEEPMLFYPVAVNGFLLWLFGTSLSSTPIVEKFARLRTPDLPPEGVRWCRGVTKVWCGFFVLNGSVALATVLYGDRGLWMIWNGCVSYVLIGILFAGEFLLRRIRMRRAAARK</sequence>
<feature type="transmembrane region" description="Helical" evidence="1">
    <location>
        <begin position="7"/>
        <end position="28"/>
    </location>
</feature>
<dbReference type="OrthoDB" id="8537043at2"/>
<keyword evidence="1" id="KW-1133">Transmembrane helix</keyword>
<evidence type="ECO:0000313" key="2">
    <source>
        <dbReference type="EMBL" id="KAB7661656.1"/>
    </source>
</evidence>
<accession>A0A6I1EUV5</accession>
<comment type="caution">
    <text evidence="2">The sequence shown here is derived from an EMBL/GenBank/DDBJ whole genome shotgun (WGS) entry which is preliminary data.</text>
</comment>
<feature type="transmembrane region" description="Helical" evidence="1">
    <location>
        <begin position="127"/>
        <end position="149"/>
    </location>
</feature>
<evidence type="ECO:0000313" key="3">
    <source>
        <dbReference type="Proteomes" id="UP000430564"/>
    </source>
</evidence>